<dbReference type="EMBL" id="AMQN01008210">
    <property type="status" value="NOT_ANNOTATED_CDS"/>
    <property type="molecule type" value="Genomic_DNA"/>
</dbReference>
<dbReference type="OMA" id="ANFIPQY"/>
<organism evidence="3">
    <name type="scientific">Capitella teleta</name>
    <name type="common">Polychaete worm</name>
    <dbReference type="NCBI Taxonomy" id="283909"/>
    <lineage>
        <taxon>Eukaryota</taxon>
        <taxon>Metazoa</taxon>
        <taxon>Spiralia</taxon>
        <taxon>Lophotrochozoa</taxon>
        <taxon>Annelida</taxon>
        <taxon>Polychaeta</taxon>
        <taxon>Sedentaria</taxon>
        <taxon>Scolecida</taxon>
        <taxon>Capitellidae</taxon>
        <taxon>Capitella</taxon>
    </lineage>
</organism>
<feature type="transmembrane region" description="Helical" evidence="2">
    <location>
        <begin position="100"/>
        <end position="123"/>
    </location>
</feature>
<feature type="region of interest" description="Disordered" evidence="1">
    <location>
        <begin position="204"/>
        <end position="243"/>
    </location>
</feature>
<proteinExistence type="predicted"/>
<keyword evidence="2" id="KW-0472">Membrane</keyword>
<dbReference type="OrthoDB" id="10067585at2759"/>
<accession>R7UE94</accession>
<evidence type="ECO:0000313" key="3">
    <source>
        <dbReference type="EMBL" id="ELU04299.1"/>
    </source>
</evidence>
<dbReference type="HOGENOM" id="CLU_1143485_0_0_1"/>
<evidence type="ECO:0000313" key="5">
    <source>
        <dbReference type="Proteomes" id="UP000014760"/>
    </source>
</evidence>
<keyword evidence="2" id="KW-1133">Transmembrane helix</keyword>
<evidence type="ECO:0000256" key="1">
    <source>
        <dbReference type="SAM" id="MobiDB-lite"/>
    </source>
</evidence>
<reference evidence="5" key="1">
    <citation type="submission" date="2012-12" db="EMBL/GenBank/DDBJ databases">
        <authorList>
            <person name="Hellsten U."/>
            <person name="Grimwood J."/>
            <person name="Chapman J.A."/>
            <person name="Shapiro H."/>
            <person name="Aerts A."/>
            <person name="Otillar R.P."/>
            <person name="Terry A.Y."/>
            <person name="Boore J.L."/>
            <person name="Simakov O."/>
            <person name="Marletaz F."/>
            <person name="Cho S.-J."/>
            <person name="Edsinger-Gonzales E."/>
            <person name="Havlak P."/>
            <person name="Kuo D.-H."/>
            <person name="Larsson T."/>
            <person name="Lv J."/>
            <person name="Arendt D."/>
            <person name="Savage R."/>
            <person name="Osoegawa K."/>
            <person name="de Jong P."/>
            <person name="Lindberg D.R."/>
            <person name="Seaver E.C."/>
            <person name="Weisblat D.A."/>
            <person name="Putnam N.H."/>
            <person name="Grigoriev I.V."/>
            <person name="Rokhsar D.S."/>
        </authorList>
    </citation>
    <scope>NUCLEOTIDE SEQUENCE</scope>
    <source>
        <strain evidence="5">I ESC-2004</strain>
    </source>
</reference>
<dbReference type="AlphaFoldDB" id="R7UE94"/>
<keyword evidence="2" id="KW-0812">Transmembrane</keyword>
<dbReference type="PANTHER" id="PTHR36694">
    <property type="entry name" value="PASIFLORA 1, ISOFORM A-RELATED"/>
    <property type="match status" value="1"/>
</dbReference>
<evidence type="ECO:0000313" key="4">
    <source>
        <dbReference type="EnsemblMetazoa" id="CapteP201079"/>
    </source>
</evidence>
<dbReference type="FunCoup" id="R7UE94">
    <property type="interactions" value="21"/>
</dbReference>
<dbReference type="EnsemblMetazoa" id="CapteT201079">
    <property type="protein sequence ID" value="CapteP201079"/>
    <property type="gene ID" value="CapteG201079"/>
</dbReference>
<reference evidence="3 5" key="2">
    <citation type="journal article" date="2013" name="Nature">
        <title>Insights into bilaterian evolution from three spiralian genomes.</title>
        <authorList>
            <person name="Simakov O."/>
            <person name="Marletaz F."/>
            <person name="Cho S.J."/>
            <person name="Edsinger-Gonzales E."/>
            <person name="Havlak P."/>
            <person name="Hellsten U."/>
            <person name="Kuo D.H."/>
            <person name="Larsson T."/>
            <person name="Lv J."/>
            <person name="Arendt D."/>
            <person name="Savage R."/>
            <person name="Osoegawa K."/>
            <person name="de Jong P."/>
            <person name="Grimwood J."/>
            <person name="Chapman J.A."/>
            <person name="Shapiro H."/>
            <person name="Aerts A."/>
            <person name="Otillar R.P."/>
            <person name="Terry A.Y."/>
            <person name="Boore J.L."/>
            <person name="Grigoriev I.V."/>
            <person name="Lindberg D.R."/>
            <person name="Seaver E.C."/>
            <person name="Weisblat D.A."/>
            <person name="Putnam N.H."/>
            <person name="Rokhsar D.S."/>
        </authorList>
    </citation>
    <scope>NUCLEOTIDE SEQUENCE</scope>
    <source>
        <strain evidence="3 5">I ESC-2004</strain>
    </source>
</reference>
<evidence type="ECO:0000256" key="2">
    <source>
        <dbReference type="SAM" id="Phobius"/>
    </source>
</evidence>
<keyword evidence="5" id="KW-1185">Reference proteome</keyword>
<name>R7UE94_CAPTE</name>
<gene>
    <name evidence="3" type="ORF">CAPTEDRAFT_201079</name>
</gene>
<sequence length="243" mass="26341">MALLKTCCCWCNVRSGSISCGVYTLILSVINGGLTAYNLFSQQSGINALRTLDSSNTVEPSIGTLEAAENWFLVILALCVALFIASIILVIGVIRGLLTFNIVQIIIWLTATMLNVYCLVCVVSQYQELKAGRGTRDYFSAHRGTVHYRPGIQQVHITQGPIYMPYPGQVMTSTNITSNENGFPPSVTAATTLIMAPPDYQTAMGNPPQYEAAVGSEPSGMEPLVTDKNTRRKDDPSPPPYSP</sequence>
<reference evidence="4" key="3">
    <citation type="submission" date="2015-06" db="UniProtKB">
        <authorList>
            <consortium name="EnsemblMetazoa"/>
        </authorList>
    </citation>
    <scope>IDENTIFICATION</scope>
</reference>
<feature type="transmembrane region" description="Helical" evidence="2">
    <location>
        <begin position="71"/>
        <end position="94"/>
    </location>
</feature>
<dbReference type="Proteomes" id="UP000014760">
    <property type="component" value="Unassembled WGS sequence"/>
</dbReference>
<protein>
    <submittedName>
        <fullName evidence="3 4">Uncharacterized protein</fullName>
    </submittedName>
</protein>
<feature type="transmembrane region" description="Helical" evidence="2">
    <location>
        <begin position="22"/>
        <end position="40"/>
    </location>
</feature>
<dbReference type="PANTHER" id="PTHR36694:SF11">
    <property type="entry name" value="LP21121P-RELATED"/>
    <property type="match status" value="1"/>
</dbReference>
<dbReference type="EMBL" id="KB302448">
    <property type="protein sequence ID" value="ELU04299.1"/>
    <property type="molecule type" value="Genomic_DNA"/>
</dbReference>